<feature type="domain" description="SH2" evidence="9">
    <location>
        <begin position="30"/>
        <end position="123"/>
    </location>
</feature>
<dbReference type="SMART" id="SM00219">
    <property type="entry name" value="TyrKc"/>
    <property type="match status" value="1"/>
</dbReference>
<dbReference type="InterPro" id="IPR008266">
    <property type="entry name" value="Tyr_kinase_AS"/>
</dbReference>
<feature type="domain" description="Protein kinase" evidence="10">
    <location>
        <begin position="105"/>
        <end position="355"/>
    </location>
</feature>
<dbReference type="Gene3D" id="1.10.510.10">
    <property type="entry name" value="Transferase(Phosphotransferase) domain 1"/>
    <property type="match status" value="1"/>
</dbReference>
<dbReference type="InterPro" id="IPR000980">
    <property type="entry name" value="SH2"/>
</dbReference>
<dbReference type="SUPFAM" id="SSF55550">
    <property type="entry name" value="SH2 domain"/>
    <property type="match status" value="1"/>
</dbReference>
<name>A0A0D8Y8Q7_DICVI</name>
<dbReference type="InterPro" id="IPR035849">
    <property type="entry name" value="Fes/Fps/Fer_SH2"/>
</dbReference>
<evidence type="ECO:0000259" key="10">
    <source>
        <dbReference type="PROSITE" id="PS50011"/>
    </source>
</evidence>
<dbReference type="Gene3D" id="3.30.505.10">
    <property type="entry name" value="SH2 domain"/>
    <property type="match status" value="1"/>
</dbReference>
<keyword evidence="7" id="KW-0727">SH2 domain</keyword>
<proteinExistence type="inferred from homology"/>
<dbReference type="GO" id="GO:0005524">
    <property type="term" value="F:ATP binding"/>
    <property type="evidence" value="ECO:0007669"/>
    <property type="project" value="UniProtKB-KW"/>
</dbReference>
<keyword evidence="4 8" id="KW-0067">ATP-binding</keyword>
<evidence type="ECO:0000256" key="2">
    <source>
        <dbReference type="ARBA" id="ARBA00022741"/>
    </source>
</evidence>
<dbReference type="Pfam" id="PF00017">
    <property type="entry name" value="SH2"/>
    <property type="match status" value="1"/>
</dbReference>
<evidence type="ECO:0000259" key="9">
    <source>
        <dbReference type="PROSITE" id="PS50001"/>
    </source>
</evidence>
<keyword evidence="2 8" id="KW-0547">Nucleotide-binding</keyword>
<dbReference type="AlphaFoldDB" id="A0A0D8Y8Q7"/>
<organism evidence="11 12">
    <name type="scientific">Dictyocaulus viviparus</name>
    <name type="common">Bovine lungworm</name>
    <dbReference type="NCBI Taxonomy" id="29172"/>
    <lineage>
        <taxon>Eukaryota</taxon>
        <taxon>Metazoa</taxon>
        <taxon>Ecdysozoa</taxon>
        <taxon>Nematoda</taxon>
        <taxon>Chromadorea</taxon>
        <taxon>Rhabditida</taxon>
        <taxon>Rhabditina</taxon>
        <taxon>Rhabditomorpha</taxon>
        <taxon>Strongyloidea</taxon>
        <taxon>Metastrongylidae</taxon>
        <taxon>Dictyocaulus</taxon>
    </lineage>
</organism>
<dbReference type="InterPro" id="IPR001245">
    <property type="entry name" value="Ser-Thr/Tyr_kinase_cat_dom"/>
</dbReference>
<keyword evidence="5 8" id="KW-0829">Tyrosine-protein kinase</keyword>
<reference evidence="12" key="2">
    <citation type="journal article" date="2016" name="Sci. Rep.">
        <title>Dictyocaulus viviparus genome, variome and transcriptome elucidate lungworm biology and support future intervention.</title>
        <authorList>
            <person name="McNulty S.N."/>
            <person name="Strube C."/>
            <person name="Rosa B.A."/>
            <person name="Martin J.C."/>
            <person name="Tyagi R."/>
            <person name="Choi Y.J."/>
            <person name="Wang Q."/>
            <person name="Hallsworth Pepin K."/>
            <person name="Zhang X."/>
            <person name="Ozersky P."/>
            <person name="Wilson R.K."/>
            <person name="Sternberg P.W."/>
            <person name="Gasser R.B."/>
            <person name="Mitreva M."/>
        </authorList>
    </citation>
    <scope>NUCLEOTIDE SEQUENCE [LARGE SCALE GENOMIC DNA]</scope>
    <source>
        <strain evidence="12">HannoverDv2000</strain>
    </source>
</reference>
<evidence type="ECO:0000256" key="1">
    <source>
        <dbReference type="ARBA" id="ARBA00022679"/>
    </source>
</evidence>
<evidence type="ECO:0000313" key="12">
    <source>
        <dbReference type="Proteomes" id="UP000053766"/>
    </source>
</evidence>
<dbReference type="PROSITE" id="PS50001">
    <property type="entry name" value="SH2"/>
    <property type="match status" value="1"/>
</dbReference>
<dbReference type="InterPro" id="IPR050198">
    <property type="entry name" value="Non-receptor_tyrosine_kinases"/>
</dbReference>
<dbReference type="InterPro" id="IPR000719">
    <property type="entry name" value="Prot_kinase_dom"/>
</dbReference>
<dbReference type="EC" id="2.7.10.2" evidence="8"/>
<dbReference type="EMBL" id="KN716155">
    <property type="protein sequence ID" value="KJH53115.1"/>
    <property type="molecule type" value="Genomic_DNA"/>
</dbReference>
<dbReference type="PANTHER" id="PTHR24418">
    <property type="entry name" value="TYROSINE-PROTEIN KINASE"/>
    <property type="match status" value="1"/>
</dbReference>
<dbReference type="PROSITE" id="PS50011">
    <property type="entry name" value="PROTEIN_KINASE_DOM"/>
    <property type="match status" value="1"/>
</dbReference>
<dbReference type="InterPro" id="IPR036860">
    <property type="entry name" value="SH2_dom_sf"/>
</dbReference>
<dbReference type="SMART" id="SM00252">
    <property type="entry name" value="SH2"/>
    <property type="match status" value="1"/>
</dbReference>
<dbReference type="STRING" id="29172.A0A0D8Y8Q7"/>
<dbReference type="Pfam" id="PF07714">
    <property type="entry name" value="PK_Tyr_Ser-Thr"/>
    <property type="match status" value="1"/>
</dbReference>
<reference evidence="11 12" key="1">
    <citation type="submission" date="2013-11" db="EMBL/GenBank/DDBJ databases">
        <title>Draft genome of the bovine lungworm Dictyocaulus viviparus.</title>
        <authorList>
            <person name="Mitreva M."/>
        </authorList>
    </citation>
    <scope>NUCLEOTIDE SEQUENCE [LARGE SCALE GENOMIC DNA]</scope>
    <source>
        <strain evidence="11 12">HannoverDv2000</strain>
    </source>
</reference>
<dbReference type="InterPro" id="IPR011009">
    <property type="entry name" value="Kinase-like_dom_sf"/>
</dbReference>
<keyword evidence="3 8" id="KW-0418">Kinase</keyword>
<dbReference type="CDD" id="cd10361">
    <property type="entry name" value="SH2_Fps_family"/>
    <property type="match status" value="1"/>
</dbReference>
<gene>
    <name evidence="11" type="ORF">DICVIV_00613</name>
</gene>
<keyword evidence="1 8" id="KW-0808">Transferase</keyword>
<accession>A0A0D8Y8Q7</accession>
<evidence type="ECO:0000256" key="3">
    <source>
        <dbReference type="ARBA" id="ARBA00022777"/>
    </source>
</evidence>
<evidence type="ECO:0000256" key="4">
    <source>
        <dbReference type="ARBA" id="ARBA00022840"/>
    </source>
</evidence>
<evidence type="ECO:0000256" key="7">
    <source>
        <dbReference type="PROSITE-ProRule" id="PRU00191"/>
    </source>
</evidence>
<sequence length="358" mass="40675">MQGSAAKADGARILTDQHLIGKTVLHGSSYYHGMISTSDVSKLLEEDGDFLLRKELLDEGVLVATLSVRCGNTIKHFMINHSDDGEFYVENLRATTVEDLIRKHLVNGEPLSKASQAILKRPIPRQEWMLNHDDITIKECDRSVRGRLMKEARLLRSLNHENICQIYGVALHYNPIILVLEHFHISLFLHLNRNVGRISASEKRRFVCEAAAGLAYLANSECIHRDIATRNCMLNESLTVKLSGFSLCEPAREMRESLNIAIAVKWQAPEVLENREYSLRSDVWSFGILMWEVYSEGAEPYGDMTPNAAKEVILKNGYRMPIPKDCPDTIAKIITACWEVYPRRRPCMSAIHLVIRDF</sequence>
<comment type="similarity">
    <text evidence="8">Belongs to the protein kinase superfamily. Tyr protein kinase family.</text>
</comment>
<evidence type="ECO:0000256" key="5">
    <source>
        <dbReference type="ARBA" id="ARBA00023137"/>
    </source>
</evidence>
<evidence type="ECO:0000256" key="8">
    <source>
        <dbReference type="RuleBase" id="RU362096"/>
    </source>
</evidence>
<evidence type="ECO:0000313" key="11">
    <source>
        <dbReference type="EMBL" id="KJH53115.1"/>
    </source>
</evidence>
<dbReference type="Proteomes" id="UP000053766">
    <property type="component" value="Unassembled WGS sequence"/>
</dbReference>
<protein>
    <recommendedName>
        <fullName evidence="8">Tyrosine-protein kinase</fullName>
        <ecNumber evidence="8">2.7.10.2</ecNumber>
    </recommendedName>
</protein>
<dbReference type="InterPro" id="IPR020635">
    <property type="entry name" value="Tyr_kinase_cat_dom"/>
</dbReference>
<dbReference type="SUPFAM" id="SSF56112">
    <property type="entry name" value="Protein kinase-like (PK-like)"/>
    <property type="match status" value="1"/>
</dbReference>
<evidence type="ECO:0000256" key="6">
    <source>
        <dbReference type="ARBA" id="ARBA00051245"/>
    </source>
</evidence>
<dbReference type="GO" id="GO:0004715">
    <property type="term" value="F:non-membrane spanning protein tyrosine kinase activity"/>
    <property type="evidence" value="ECO:0007669"/>
    <property type="project" value="UniProtKB-EC"/>
</dbReference>
<dbReference type="PROSITE" id="PS00109">
    <property type="entry name" value="PROTEIN_KINASE_TYR"/>
    <property type="match status" value="1"/>
</dbReference>
<dbReference type="PRINTS" id="PR00109">
    <property type="entry name" value="TYRKINASE"/>
</dbReference>
<dbReference type="OrthoDB" id="535945at2759"/>
<comment type="catalytic activity">
    <reaction evidence="6 8">
        <text>L-tyrosyl-[protein] + ATP = O-phospho-L-tyrosyl-[protein] + ADP + H(+)</text>
        <dbReference type="Rhea" id="RHEA:10596"/>
        <dbReference type="Rhea" id="RHEA-COMP:10136"/>
        <dbReference type="Rhea" id="RHEA-COMP:20101"/>
        <dbReference type="ChEBI" id="CHEBI:15378"/>
        <dbReference type="ChEBI" id="CHEBI:30616"/>
        <dbReference type="ChEBI" id="CHEBI:46858"/>
        <dbReference type="ChEBI" id="CHEBI:61978"/>
        <dbReference type="ChEBI" id="CHEBI:456216"/>
        <dbReference type="EC" id="2.7.10.2"/>
    </reaction>
</comment>
<keyword evidence="12" id="KW-1185">Reference proteome</keyword>